<evidence type="ECO:0000256" key="1">
    <source>
        <dbReference type="SAM" id="Phobius"/>
    </source>
</evidence>
<dbReference type="STRING" id="1121884.SAMN02745131_04115"/>
<keyword evidence="1" id="KW-1133">Transmembrane helix</keyword>
<feature type="transmembrane region" description="Helical" evidence="1">
    <location>
        <begin position="152"/>
        <end position="173"/>
    </location>
</feature>
<keyword evidence="1" id="KW-0472">Membrane</keyword>
<dbReference type="RefSeq" id="WP_072837225.1">
    <property type="nucleotide sequence ID" value="NZ_FQUU01000030.1"/>
</dbReference>
<dbReference type="OrthoDB" id="8481923at2"/>
<dbReference type="InterPro" id="IPR025238">
    <property type="entry name" value="DUF4184"/>
</dbReference>
<dbReference type="Pfam" id="PF13803">
    <property type="entry name" value="DUF4184"/>
    <property type="match status" value="1"/>
</dbReference>
<dbReference type="EMBL" id="FQUU01000030">
    <property type="protein sequence ID" value="SHG01566.1"/>
    <property type="molecule type" value="Genomic_DNA"/>
</dbReference>
<gene>
    <name evidence="2" type="ORF">SAMN02745131_04115</name>
</gene>
<dbReference type="Proteomes" id="UP000184048">
    <property type="component" value="Unassembled WGS sequence"/>
</dbReference>
<feature type="transmembrane region" description="Helical" evidence="1">
    <location>
        <begin position="218"/>
        <end position="236"/>
    </location>
</feature>
<keyword evidence="1" id="KW-0812">Transmembrane</keyword>
<reference evidence="2 3" key="1">
    <citation type="submission" date="2016-11" db="EMBL/GenBank/DDBJ databases">
        <authorList>
            <person name="Jaros S."/>
            <person name="Januszkiewicz K."/>
            <person name="Wedrychowicz H."/>
        </authorList>
    </citation>
    <scope>NUCLEOTIDE SEQUENCE [LARGE SCALE GENOMIC DNA]</scope>
    <source>
        <strain evidence="2 3">DSM 18119</strain>
    </source>
</reference>
<dbReference type="AlphaFoldDB" id="A0A1M5GD00"/>
<feature type="transmembrane region" description="Helical" evidence="1">
    <location>
        <begin position="52"/>
        <end position="75"/>
    </location>
</feature>
<feature type="transmembrane region" description="Helical" evidence="1">
    <location>
        <begin position="20"/>
        <end position="40"/>
    </location>
</feature>
<accession>A0A1M5GD00</accession>
<evidence type="ECO:0000313" key="3">
    <source>
        <dbReference type="Proteomes" id="UP000184048"/>
    </source>
</evidence>
<sequence length="246" mass="27680">MPFTFSHPALAVPFYLAKKRWFSLTGLVAGSIAPDFAYFIHMRKAVSRFSHTIPGIFAFDLPMAICLAIIFHSIVKGPLVNHLPRPFYRRFGPYAQGHWTGFGEKPLIIILSILIGAGTHLLWDTFTHSTVDWEGVRSIESDFMGYHLTANAYRIIHIVNSVIGLLFLGWLAWRMPLHPMPRRKGRSWLYWPAIAVVALAIMMVRLWLGPHAGKDDLIVIAISASLLALTIVSALYRKKAMPGQGY</sequence>
<feature type="transmembrane region" description="Helical" evidence="1">
    <location>
        <begin position="188"/>
        <end position="206"/>
    </location>
</feature>
<evidence type="ECO:0000313" key="2">
    <source>
        <dbReference type="EMBL" id="SHG01566.1"/>
    </source>
</evidence>
<keyword evidence="3" id="KW-1185">Reference proteome</keyword>
<organism evidence="2 3">
    <name type="scientific">Flavisolibacter ginsengisoli DSM 18119</name>
    <dbReference type="NCBI Taxonomy" id="1121884"/>
    <lineage>
        <taxon>Bacteria</taxon>
        <taxon>Pseudomonadati</taxon>
        <taxon>Bacteroidota</taxon>
        <taxon>Chitinophagia</taxon>
        <taxon>Chitinophagales</taxon>
        <taxon>Chitinophagaceae</taxon>
        <taxon>Flavisolibacter</taxon>
    </lineage>
</organism>
<protein>
    <submittedName>
        <fullName evidence="2">Uncharacterized protein</fullName>
    </submittedName>
</protein>
<name>A0A1M5GD00_9BACT</name>
<proteinExistence type="predicted"/>